<dbReference type="Proteomes" id="UP000033533">
    <property type="component" value="Unassembled WGS sequence"/>
</dbReference>
<sequence>MANNEKMQAAQNVKIALLSKLDDWDGVTGPVDKDLRQVVVQKTSIIDGNTYVLQHVAGDNFVYRGKNGNNVSFNKQIPVLHLTGTAAGHTQTLEYAGRPGQWFVGTKPNDLNPIWSTWSKQIARIKIPHYFKITANTKLQPRLSNLNYAGADLGIGCAGNQFSRVEAAVSPDLRYFLLAYGDNDYTGYFALYYLAEINKALDEAATASKYVDIRTIKSIAAFKIPQFSGRAGLVGSLQGFAIDNNRTIYVSSQFADDRLGQNRKIVKIPWGEVDPAFWELVNLANESKLEIPGYYTELEGIQLATDNDLYLTVAYHQSFDPANLGKHPTKINQLYEITWDSNNNF</sequence>
<dbReference type="AlphaFoldDB" id="A0A0F4LLG3"/>
<accession>A0A0F4LLG3</accession>
<dbReference type="PATRIC" id="fig|1218493.3.peg.201"/>
<dbReference type="HOGENOM" id="CLU_072554_0_0_9"/>
<dbReference type="InterPro" id="IPR035280">
    <property type="entry name" value="Helveticin_J"/>
</dbReference>
<dbReference type="STRING" id="1218493.JF76_01900"/>
<comment type="caution">
    <text evidence="1">The sequence shown here is derived from an EMBL/GenBank/DDBJ whole genome shotgun (WGS) entry which is preliminary data.</text>
</comment>
<protein>
    <submittedName>
        <fullName evidence="1">Bacteriocin helveticin-J</fullName>
    </submittedName>
</protein>
<dbReference type="OrthoDB" id="2300734at2"/>
<proteinExistence type="predicted"/>
<dbReference type="EMBL" id="JXBY01000003">
    <property type="protein sequence ID" value="KJY59114.1"/>
    <property type="molecule type" value="Genomic_DNA"/>
</dbReference>
<reference evidence="1 2" key="1">
    <citation type="submission" date="2014-12" db="EMBL/GenBank/DDBJ databases">
        <title>Comparative genomics of the lactic acid bacteria isolated from the honey bee gut.</title>
        <authorList>
            <person name="Ellegaard K.M."/>
            <person name="Tamarit D."/>
            <person name="Javelind E."/>
            <person name="Olofsson T."/>
            <person name="Andersson S.G."/>
            <person name="Vasquez A."/>
        </authorList>
    </citation>
    <scope>NUCLEOTIDE SEQUENCE [LARGE SCALE GENOMIC DNA]</scope>
    <source>
        <strain evidence="1 2">Biut2</strain>
    </source>
</reference>
<dbReference type="RefSeq" id="WP_045927420.1">
    <property type="nucleotide sequence ID" value="NZ_JBHSZS010000005.1"/>
</dbReference>
<dbReference type="Pfam" id="PF17312">
    <property type="entry name" value="Helveticin_J"/>
    <property type="match status" value="1"/>
</dbReference>
<gene>
    <name evidence="1" type="ORF">JF76_01900</name>
</gene>
<evidence type="ECO:0000313" key="1">
    <source>
        <dbReference type="EMBL" id="KJY59114.1"/>
    </source>
</evidence>
<dbReference type="GO" id="GO:0042742">
    <property type="term" value="P:defense response to bacterium"/>
    <property type="evidence" value="ECO:0007669"/>
    <property type="project" value="InterPro"/>
</dbReference>
<organism evidence="1 2">
    <name type="scientific">Lactobacillus kullabergensis</name>
    <dbReference type="NCBI Taxonomy" id="1218493"/>
    <lineage>
        <taxon>Bacteria</taxon>
        <taxon>Bacillati</taxon>
        <taxon>Bacillota</taxon>
        <taxon>Bacilli</taxon>
        <taxon>Lactobacillales</taxon>
        <taxon>Lactobacillaceae</taxon>
        <taxon>Lactobacillus</taxon>
    </lineage>
</organism>
<evidence type="ECO:0000313" key="2">
    <source>
        <dbReference type="Proteomes" id="UP000033533"/>
    </source>
</evidence>
<name>A0A0F4LLG3_9LACO</name>